<protein>
    <submittedName>
        <fullName evidence="2">Uncharacterized protein</fullName>
    </submittedName>
</protein>
<evidence type="ECO:0000313" key="2">
    <source>
        <dbReference type="EMBL" id="KAG1780729.1"/>
    </source>
</evidence>
<comment type="caution">
    <text evidence="2">The sequence shown here is derived from an EMBL/GenBank/DDBJ whole genome shotgun (WGS) entry which is preliminary data.</text>
</comment>
<reference evidence="2" key="1">
    <citation type="journal article" date="2020" name="New Phytol.">
        <title>Comparative genomics reveals dynamic genome evolution in host specialist ectomycorrhizal fungi.</title>
        <authorList>
            <person name="Lofgren L.A."/>
            <person name="Nguyen N.H."/>
            <person name="Vilgalys R."/>
            <person name="Ruytinx J."/>
            <person name="Liao H.L."/>
            <person name="Branco S."/>
            <person name="Kuo A."/>
            <person name="LaButti K."/>
            <person name="Lipzen A."/>
            <person name="Andreopoulos W."/>
            <person name="Pangilinan J."/>
            <person name="Riley R."/>
            <person name="Hundley H."/>
            <person name="Na H."/>
            <person name="Barry K."/>
            <person name="Grigoriev I.V."/>
            <person name="Stajich J.E."/>
            <person name="Kennedy P.G."/>
        </authorList>
    </citation>
    <scope>NUCLEOTIDE SEQUENCE</scope>
    <source>
        <strain evidence="2">DOB743</strain>
    </source>
</reference>
<evidence type="ECO:0000256" key="1">
    <source>
        <dbReference type="SAM" id="Phobius"/>
    </source>
</evidence>
<proteinExistence type="predicted"/>
<feature type="transmembrane region" description="Helical" evidence="1">
    <location>
        <begin position="42"/>
        <end position="62"/>
    </location>
</feature>
<keyword evidence="1" id="KW-1133">Transmembrane helix</keyword>
<dbReference type="EMBL" id="JABBWD010000008">
    <property type="protein sequence ID" value="KAG1780729.1"/>
    <property type="molecule type" value="Genomic_DNA"/>
</dbReference>
<keyword evidence="1" id="KW-0812">Transmembrane</keyword>
<gene>
    <name evidence="2" type="ORF">EV702DRAFT_1080332</name>
</gene>
<evidence type="ECO:0000313" key="3">
    <source>
        <dbReference type="Proteomes" id="UP000714275"/>
    </source>
</evidence>
<feature type="transmembrane region" description="Helical" evidence="1">
    <location>
        <begin position="5"/>
        <end position="22"/>
    </location>
</feature>
<keyword evidence="3" id="KW-1185">Reference proteome</keyword>
<dbReference type="AlphaFoldDB" id="A0A9P7A1I2"/>
<organism evidence="2 3">
    <name type="scientific">Suillus placidus</name>
    <dbReference type="NCBI Taxonomy" id="48579"/>
    <lineage>
        <taxon>Eukaryota</taxon>
        <taxon>Fungi</taxon>
        <taxon>Dikarya</taxon>
        <taxon>Basidiomycota</taxon>
        <taxon>Agaricomycotina</taxon>
        <taxon>Agaricomycetes</taxon>
        <taxon>Agaricomycetidae</taxon>
        <taxon>Boletales</taxon>
        <taxon>Suillineae</taxon>
        <taxon>Suillaceae</taxon>
        <taxon>Suillus</taxon>
    </lineage>
</organism>
<dbReference type="PROSITE" id="PS51257">
    <property type="entry name" value="PROKAR_LIPOPROTEIN"/>
    <property type="match status" value="1"/>
</dbReference>
<name>A0A9P7A1I2_9AGAM</name>
<keyword evidence="1" id="KW-0472">Membrane</keyword>
<accession>A0A9P7A1I2</accession>
<dbReference type="Proteomes" id="UP000714275">
    <property type="component" value="Unassembled WGS sequence"/>
</dbReference>
<sequence length="99" mass="11407">MKTHLVYFVSFVAVSCFQLGYLSPKIVAVCLYTVTDLCMQAWFIISTGPMFPGIFSFIMVTTSDPWRSRISRETHGRLRCSSWHDFNRFPGARAFVDQQ</sequence>